<dbReference type="InterPro" id="IPR006640">
    <property type="entry name" value="SprT-like_domain"/>
</dbReference>
<feature type="domain" description="S1 motif" evidence="1">
    <location>
        <begin position="285"/>
        <end position="372"/>
    </location>
</feature>
<protein>
    <submittedName>
        <fullName evidence="2">SprT-like family protein</fullName>
    </submittedName>
</protein>
<dbReference type="PROSITE" id="PS50126">
    <property type="entry name" value="S1"/>
    <property type="match status" value="1"/>
</dbReference>
<dbReference type="InterPro" id="IPR012340">
    <property type="entry name" value="NA-bd_OB-fold"/>
</dbReference>
<name>A0A481YS08_9VIRU</name>
<accession>A0A481YS08</accession>
<organism evidence="2">
    <name type="scientific">Marseillevirus LCMAC101</name>
    <dbReference type="NCBI Taxonomy" id="2506602"/>
    <lineage>
        <taxon>Viruses</taxon>
        <taxon>Varidnaviria</taxon>
        <taxon>Bamfordvirae</taxon>
        <taxon>Nucleocytoviricota</taxon>
        <taxon>Megaviricetes</taxon>
        <taxon>Pimascovirales</taxon>
        <taxon>Pimascovirales incertae sedis</taxon>
        <taxon>Marseilleviridae</taxon>
    </lineage>
</organism>
<dbReference type="InterPro" id="IPR003029">
    <property type="entry name" value="S1_domain"/>
</dbReference>
<sequence length="394" mass="46156">MGRWSASDKMFTEKEIKRKRERIRRKMLKSGTTPDLKGSNPNLRRLFELYDRYFFKGQIQNKLDKTNSTLDFTFSKHTRTGGTCSKKECSYKINIPIALFRGLFQKGEKTLSINGLLCMSNLECLQITFEHELIHLLMYIYDYSSKKPEYSQSADTFAAHGKLFQCMVFLYFGHTDTKHNLLRGEAADKIKKEDAHVGMRVKYMTKDGTEYHGQILKINPTRARMRQDDGRLMNVPYTMLERSDIKDPEPTKLKKLRDDFHKKDEPLPTKDQFRKGMRITYLHKGEDHYGRITRMNPKRATVELDNGKDQLVPYHMLKETDKKSSKVPQPKKKNIKDDLRVGDWVKIKWRDGETKDGKIKKKNPSRAIISMEDGKNYHVYYDSIVSKTSPKKNS</sequence>
<evidence type="ECO:0000259" key="1">
    <source>
        <dbReference type="PROSITE" id="PS50126"/>
    </source>
</evidence>
<dbReference type="GO" id="GO:0003676">
    <property type="term" value="F:nucleic acid binding"/>
    <property type="evidence" value="ECO:0007669"/>
    <property type="project" value="InterPro"/>
</dbReference>
<proteinExistence type="predicted"/>
<dbReference type="SUPFAM" id="SSF50249">
    <property type="entry name" value="Nucleic acid-binding proteins"/>
    <property type="match status" value="1"/>
</dbReference>
<dbReference type="Gene3D" id="2.40.50.140">
    <property type="entry name" value="Nucleic acid-binding proteins"/>
    <property type="match status" value="1"/>
</dbReference>
<dbReference type="Pfam" id="PF10263">
    <property type="entry name" value="SprT-like"/>
    <property type="match status" value="1"/>
</dbReference>
<gene>
    <name evidence="2" type="ORF">LCMAC101_05760</name>
</gene>
<dbReference type="GO" id="GO:0006950">
    <property type="term" value="P:response to stress"/>
    <property type="evidence" value="ECO:0007669"/>
    <property type="project" value="UniProtKB-ARBA"/>
</dbReference>
<dbReference type="EMBL" id="MK500328">
    <property type="protein sequence ID" value="QBK85981.1"/>
    <property type="molecule type" value="Genomic_DNA"/>
</dbReference>
<dbReference type="CDD" id="cd00164">
    <property type="entry name" value="S1_like"/>
    <property type="match status" value="1"/>
</dbReference>
<evidence type="ECO:0000313" key="2">
    <source>
        <dbReference type="EMBL" id="QBK85981.1"/>
    </source>
</evidence>
<reference evidence="2" key="1">
    <citation type="journal article" date="2019" name="MBio">
        <title>Virus Genomes from Deep Sea Sediments Expand the Ocean Megavirome and Support Independent Origins of Viral Gigantism.</title>
        <authorList>
            <person name="Backstrom D."/>
            <person name="Yutin N."/>
            <person name="Jorgensen S.L."/>
            <person name="Dharamshi J."/>
            <person name="Homa F."/>
            <person name="Zaremba-Niedwiedzka K."/>
            <person name="Spang A."/>
            <person name="Wolf Y.I."/>
            <person name="Koonin E.V."/>
            <person name="Ettema T.J."/>
        </authorList>
    </citation>
    <scope>NUCLEOTIDE SEQUENCE</scope>
</reference>